<dbReference type="EMBL" id="SMSJ01000004">
    <property type="protein sequence ID" value="TDH63688.1"/>
    <property type="molecule type" value="Genomic_DNA"/>
</dbReference>
<proteinExistence type="predicted"/>
<comment type="cofactor">
    <cofactor evidence="1">
        <name>a divalent metal cation</name>
        <dbReference type="ChEBI" id="CHEBI:60240"/>
    </cofactor>
</comment>
<dbReference type="PANTHER" id="PTHR33254:SF4">
    <property type="entry name" value="4-HYDROXY-4-METHYL-2-OXOGLUTARATE ALDOLASE 3-RELATED"/>
    <property type="match status" value="1"/>
</dbReference>
<dbReference type="Proteomes" id="UP000295096">
    <property type="component" value="Unassembled WGS sequence"/>
</dbReference>
<evidence type="ECO:0000256" key="1">
    <source>
        <dbReference type="ARBA" id="ARBA00001968"/>
    </source>
</evidence>
<evidence type="ECO:0000313" key="6">
    <source>
        <dbReference type="EMBL" id="TDH63688.1"/>
    </source>
</evidence>
<dbReference type="Gene3D" id="3.50.30.40">
    <property type="entry name" value="Ribonuclease E inhibitor RraA/RraA-like"/>
    <property type="match status" value="1"/>
</dbReference>
<organism evidence="6 7">
    <name type="scientific">Dankookia rubra</name>
    <dbReference type="NCBI Taxonomy" id="1442381"/>
    <lineage>
        <taxon>Bacteria</taxon>
        <taxon>Pseudomonadati</taxon>
        <taxon>Pseudomonadota</taxon>
        <taxon>Alphaproteobacteria</taxon>
        <taxon>Acetobacterales</taxon>
        <taxon>Roseomonadaceae</taxon>
        <taxon>Dankookia</taxon>
    </lineage>
</organism>
<dbReference type="OrthoDB" id="8717144at2"/>
<comment type="caution">
    <text evidence="6">The sequence shown here is derived from an EMBL/GenBank/DDBJ whole genome shotgun (WGS) entry which is preliminary data.</text>
</comment>
<dbReference type="RefSeq" id="WP_133287482.1">
    <property type="nucleotide sequence ID" value="NZ_SMSJ01000004.1"/>
</dbReference>
<keyword evidence="5" id="KW-0479">Metal-binding</keyword>
<evidence type="ECO:0000313" key="7">
    <source>
        <dbReference type="Proteomes" id="UP000295096"/>
    </source>
</evidence>
<reference evidence="6 7" key="1">
    <citation type="journal article" date="2016" name="J. Microbiol.">
        <title>Dankookia rubra gen. nov., sp. nov., an alphaproteobacterium isolated from sediment of a shallow stream.</title>
        <authorList>
            <person name="Kim W.H."/>
            <person name="Kim D.H."/>
            <person name="Kang K."/>
            <person name="Ahn T.Y."/>
        </authorList>
    </citation>
    <scope>NUCLEOTIDE SEQUENCE [LARGE SCALE GENOMIC DNA]</scope>
    <source>
        <strain evidence="6 7">JCM30602</strain>
    </source>
</reference>
<evidence type="ECO:0000256" key="2">
    <source>
        <dbReference type="ARBA" id="ARBA00016549"/>
    </source>
</evidence>
<dbReference type="AlphaFoldDB" id="A0A4R5QLF0"/>
<feature type="binding site" evidence="5">
    <location>
        <position position="120"/>
    </location>
    <ligand>
        <name>Mg(2+)</name>
        <dbReference type="ChEBI" id="CHEBI:18420"/>
    </ligand>
</feature>
<evidence type="ECO:0000256" key="4">
    <source>
        <dbReference type="ARBA" id="ARBA00030169"/>
    </source>
</evidence>
<dbReference type="PANTHER" id="PTHR33254">
    <property type="entry name" value="4-HYDROXY-4-METHYL-2-OXOGLUTARATE ALDOLASE 3-RELATED"/>
    <property type="match status" value="1"/>
</dbReference>
<keyword evidence="7" id="KW-1185">Reference proteome</keyword>
<comment type="cofactor">
    <cofactor evidence="5">
        <name>Mg(2+)</name>
        <dbReference type="ChEBI" id="CHEBI:18420"/>
    </cofactor>
</comment>
<dbReference type="CDD" id="cd16841">
    <property type="entry name" value="RraA_family"/>
    <property type="match status" value="1"/>
</dbReference>
<dbReference type="InterPro" id="IPR036704">
    <property type="entry name" value="RraA/RraA-like_sf"/>
</dbReference>
<evidence type="ECO:0000256" key="5">
    <source>
        <dbReference type="PIRSR" id="PIRSR605493-1"/>
    </source>
</evidence>
<dbReference type="Pfam" id="PF03737">
    <property type="entry name" value="RraA-like"/>
    <property type="match status" value="1"/>
</dbReference>
<accession>A0A4R5QLF0</accession>
<dbReference type="SUPFAM" id="SSF89562">
    <property type="entry name" value="RraA-like"/>
    <property type="match status" value="1"/>
</dbReference>
<name>A0A4R5QLF0_9PROT</name>
<dbReference type="GO" id="GO:0046872">
    <property type="term" value="F:metal ion binding"/>
    <property type="evidence" value="ECO:0007669"/>
    <property type="project" value="UniProtKB-KW"/>
</dbReference>
<gene>
    <name evidence="6" type="ORF">E2C06_05010</name>
</gene>
<evidence type="ECO:0000256" key="3">
    <source>
        <dbReference type="ARBA" id="ARBA00029596"/>
    </source>
</evidence>
<protein>
    <recommendedName>
        <fullName evidence="2">Putative 4-hydroxy-4-methyl-2-oxoglutarate aldolase</fullName>
    </recommendedName>
    <alternativeName>
        <fullName evidence="3">Regulator of ribonuclease activity homolog</fullName>
    </alternativeName>
    <alternativeName>
        <fullName evidence="4">RraA-like protein</fullName>
    </alternativeName>
</protein>
<feature type="binding site" evidence="5">
    <location>
        <begin position="97"/>
        <end position="100"/>
    </location>
    <ligand>
        <name>substrate</name>
    </ligand>
</feature>
<sequence length="224" mass="22912">MMTLGFSIRTVTTRVDAALCARAAKPPAANISGVVNHVQTMRGGFRAFGGRLAVAGPAFTVKARRGDNLTLHRVIDLAVPGDVIVIDAGGLGTATTGDLVMRWAARRGIAAVVIDGATCDAAHPDDMELGVWARGVTPSGLHKDGPGEIGCPIACGGQGVMPGDLIMADEDGVVVLPLADAEASIAAAERHNANETAAQAAMDAGRWDRGWVVEALRAKGCKGA</sequence>
<dbReference type="InterPro" id="IPR005493">
    <property type="entry name" value="RraA/RraA-like"/>
</dbReference>
<keyword evidence="5" id="KW-0460">Magnesium</keyword>